<feature type="domain" description="HTH cro/C1-type" evidence="2">
    <location>
        <begin position="237"/>
        <end position="282"/>
    </location>
</feature>
<dbReference type="SUPFAM" id="SSF47413">
    <property type="entry name" value="lambda repressor-like DNA-binding domains"/>
    <property type="match status" value="1"/>
</dbReference>
<accession>A0ABY6ZPT1</accession>
<protein>
    <submittedName>
        <fullName evidence="3">TniQ family protein</fullName>
    </submittedName>
</protein>
<dbReference type="Proteomes" id="UP001164761">
    <property type="component" value="Chromosome"/>
</dbReference>
<sequence>MEWYDQEEDIPTPPRSRLYNLPLIGNGTTYVESLRSYILRLAEAHGMSVLDLIRNEIQPSTVIKMIPRKLGGINQITAAYVDILEKATTNPFLHLSSLLPWANKIASSQISRQTRAWCPLCFQSWKDNNQTIYEPLIWQLTPSSICLRHQIPLESTCPICKSSSDAKSKAMNGHCWKCGTWLGRPPQPIPRTQALDLAVVEMHQNLEQFLSIQPGSVPENSLRNTIEHVSKLLTKGNKAELARRLGIRVGRFASLSEGTTLPHLMELLKICQLFNINPEDLFFTPCEKWVNTQDFKEIAVASEESGQRRYVSKDEARRYLESIVNDKNNFLSLTQISKNLGVHSITLKKNFPELTTIITQKRLYRIHKAKKPKGKRRKINWPQIAEELVQMLNDGDITESVRAIGTRLNFPFPGLMREYPQIHEEITKRYALYREKERKRLFDEKANNIRKTVMELRSQNLQPTLKLVQERVGQTLSIDLIKVWRRAVQTDLNENF</sequence>
<dbReference type="Pfam" id="PF06527">
    <property type="entry name" value="TniQ"/>
    <property type="match status" value="1"/>
</dbReference>
<keyword evidence="4" id="KW-1185">Reference proteome</keyword>
<evidence type="ECO:0000313" key="3">
    <source>
        <dbReference type="EMBL" id="WAH44452.1"/>
    </source>
</evidence>
<dbReference type="InterPro" id="IPR009492">
    <property type="entry name" value="TniQ"/>
</dbReference>
<proteinExistence type="predicted"/>
<dbReference type="InterPro" id="IPR001387">
    <property type="entry name" value="Cro/C1-type_HTH"/>
</dbReference>
<dbReference type="InterPro" id="IPR010982">
    <property type="entry name" value="Lambda_DNA-bd_dom_sf"/>
</dbReference>
<reference evidence="3" key="1">
    <citation type="submission" date="2022-08" db="EMBL/GenBank/DDBJ databases">
        <title>Alicyclobacillus fastidiosus DSM 17978, complete genome.</title>
        <authorList>
            <person name="Wang Q."/>
            <person name="Cai R."/>
            <person name="Wang Z."/>
        </authorList>
    </citation>
    <scope>NUCLEOTIDE SEQUENCE</scope>
    <source>
        <strain evidence="3">DSM 17978</strain>
    </source>
</reference>
<evidence type="ECO:0000313" key="4">
    <source>
        <dbReference type="Proteomes" id="UP001164761"/>
    </source>
</evidence>
<organism evidence="3 4">
    <name type="scientific">Alicyclobacillus fastidiosus</name>
    <dbReference type="NCBI Taxonomy" id="392011"/>
    <lineage>
        <taxon>Bacteria</taxon>
        <taxon>Bacillati</taxon>
        <taxon>Bacillota</taxon>
        <taxon>Bacilli</taxon>
        <taxon>Bacillales</taxon>
        <taxon>Alicyclobacillaceae</taxon>
        <taxon>Alicyclobacillus</taxon>
    </lineage>
</organism>
<evidence type="ECO:0000259" key="2">
    <source>
        <dbReference type="Pfam" id="PF13443"/>
    </source>
</evidence>
<name>A0ABY6ZPT1_9BACL</name>
<gene>
    <name evidence="3" type="ORF">NZD89_00095</name>
</gene>
<dbReference type="CDD" id="cd00093">
    <property type="entry name" value="HTH_XRE"/>
    <property type="match status" value="1"/>
</dbReference>
<evidence type="ECO:0000259" key="1">
    <source>
        <dbReference type="Pfam" id="PF06527"/>
    </source>
</evidence>
<dbReference type="RefSeq" id="WP_268008342.1">
    <property type="nucleotide sequence ID" value="NZ_CP104067.1"/>
</dbReference>
<dbReference type="EMBL" id="CP104067">
    <property type="protein sequence ID" value="WAH44452.1"/>
    <property type="molecule type" value="Genomic_DNA"/>
</dbReference>
<feature type="domain" description="TniQ" evidence="1">
    <location>
        <begin position="29"/>
        <end position="153"/>
    </location>
</feature>
<dbReference type="Pfam" id="PF13443">
    <property type="entry name" value="HTH_26"/>
    <property type="match status" value="1"/>
</dbReference>